<sequence>MGNVRWEKLFPLFGSRDWEKRLDWVWEMMVSFPTILIPAEGVGYGRGLTCPSSSSVHYPLCSSREPSRPCSASSCPQELVDRCPAVCRCQAASVGVTQRMLYFLLPILFSTSFPLRDHLSL</sequence>
<accession>A0A0A9ETN1</accession>
<dbReference type="EMBL" id="GBRH01195527">
    <property type="protein sequence ID" value="JAE02369.1"/>
    <property type="molecule type" value="Transcribed_RNA"/>
</dbReference>
<name>A0A0A9ETN1_ARUDO</name>
<proteinExistence type="predicted"/>
<evidence type="ECO:0000313" key="1">
    <source>
        <dbReference type="EMBL" id="JAE02369.1"/>
    </source>
</evidence>
<protein>
    <submittedName>
        <fullName evidence="1">Uncharacterized protein</fullName>
    </submittedName>
</protein>
<reference evidence="1" key="1">
    <citation type="submission" date="2014-09" db="EMBL/GenBank/DDBJ databases">
        <authorList>
            <person name="Magalhaes I.L.F."/>
            <person name="Oliveira U."/>
            <person name="Santos F.R."/>
            <person name="Vidigal T.H.D.A."/>
            <person name="Brescovit A.D."/>
            <person name="Santos A.J."/>
        </authorList>
    </citation>
    <scope>NUCLEOTIDE SEQUENCE</scope>
    <source>
        <tissue evidence="1">Shoot tissue taken approximately 20 cm above the soil surface</tissue>
    </source>
</reference>
<organism evidence="1">
    <name type="scientific">Arundo donax</name>
    <name type="common">Giant reed</name>
    <name type="synonym">Donax arundinaceus</name>
    <dbReference type="NCBI Taxonomy" id="35708"/>
    <lineage>
        <taxon>Eukaryota</taxon>
        <taxon>Viridiplantae</taxon>
        <taxon>Streptophyta</taxon>
        <taxon>Embryophyta</taxon>
        <taxon>Tracheophyta</taxon>
        <taxon>Spermatophyta</taxon>
        <taxon>Magnoliopsida</taxon>
        <taxon>Liliopsida</taxon>
        <taxon>Poales</taxon>
        <taxon>Poaceae</taxon>
        <taxon>PACMAD clade</taxon>
        <taxon>Arundinoideae</taxon>
        <taxon>Arundineae</taxon>
        <taxon>Arundo</taxon>
    </lineage>
</organism>
<dbReference type="AlphaFoldDB" id="A0A0A9ETN1"/>
<reference evidence="1" key="2">
    <citation type="journal article" date="2015" name="Data Brief">
        <title>Shoot transcriptome of the giant reed, Arundo donax.</title>
        <authorList>
            <person name="Barrero R.A."/>
            <person name="Guerrero F.D."/>
            <person name="Moolhuijzen P."/>
            <person name="Goolsby J.A."/>
            <person name="Tidwell J."/>
            <person name="Bellgard S.E."/>
            <person name="Bellgard M.I."/>
        </authorList>
    </citation>
    <scope>NUCLEOTIDE SEQUENCE</scope>
    <source>
        <tissue evidence="1">Shoot tissue taken approximately 20 cm above the soil surface</tissue>
    </source>
</reference>